<name>A0AAN7WN48_ELEMC</name>
<feature type="region of interest" description="Disordered" evidence="1">
    <location>
        <begin position="84"/>
        <end position="130"/>
    </location>
</feature>
<dbReference type="Proteomes" id="UP001346869">
    <property type="component" value="Unassembled WGS sequence"/>
</dbReference>
<comment type="caution">
    <text evidence="2">The sequence shown here is derived from an EMBL/GenBank/DDBJ whole genome shotgun (WGS) entry which is preliminary data.</text>
</comment>
<reference evidence="2 3" key="1">
    <citation type="journal article" date="2023" name="Genes (Basel)">
        <title>Chromosome-Level Genome Assembly and Circadian Gene Repertoire of the Patagonia Blennie Eleginops maclovinus-The Closest Ancestral Proxy of Antarctic Cryonotothenioids.</title>
        <authorList>
            <person name="Cheng C.C."/>
            <person name="Rivera-Colon A.G."/>
            <person name="Minhas B.F."/>
            <person name="Wilson L."/>
            <person name="Rayamajhi N."/>
            <person name="Vargas-Chacoff L."/>
            <person name="Catchen J.M."/>
        </authorList>
    </citation>
    <scope>NUCLEOTIDE SEQUENCE [LARGE SCALE GENOMIC DNA]</scope>
    <source>
        <strain evidence="2">JMC-PN-2008</strain>
    </source>
</reference>
<dbReference type="SUPFAM" id="SSF74853">
    <property type="entry name" value="Lamin A/C globular tail domain"/>
    <property type="match status" value="1"/>
</dbReference>
<dbReference type="Gene3D" id="1.10.287.1490">
    <property type="match status" value="1"/>
</dbReference>
<organism evidence="2 3">
    <name type="scientific">Eleginops maclovinus</name>
    <name type="common">Patagonian blennie</name>
    <name type="synonym">Eleginus maclovinus</name>
    <dbReference type="NCBI Taxonomy" id="56733"/>
    <lineage>
        <taxon>Eukaryota</taxon>
        <taxon>Metazoa</taxon>
        <taxon>Chordata</taxon>
        <taxon>Craniata</taxon>
        <taxon>Vertebrata</taxon>
        <taxon>Euteleostomi</taxon>
        <taxon>Actinopterygii</taxon>
        <taxon>Neopterygii</taxon>
        <taxon>Teleostei</taxon>
        <taxon>Neoteleostei</taxon>
        <taxon>Acanthomorphata</taxon>
        <taxon>Eupercaria</taxon>
        <taxon>Perciformes</taxon>
        <taxon>Notothenioidei</taxon>
        <taxon>Eleginopidae</taxon>
        <taxon>Eleginops</taxon>
    </lineage>
</organism>
<dbReference type="InterPro" id="IPR036415">
    <property type="entry name" value="Lamin_tail_dom_sf"/>
</dbReference>
<evidence type="ECO:0000256" key="1">
    <source>
        <dbReference type="SAM" id="MobiDB-lite"/>
    </source>
</evidence>
<evidence type="ECO:0000313" key="2">
    <source>
        <dbReference type="EMBL" id="KAK5848105.1"/>
    </source>
</evidence>
<reference evidence="2 3" key="2">
    <citation type="journal article" date="2023" name="Mol. Biol. Evol.">
        <title>Genomics of Secondarily Temperate Adaptation in the Only Non-Antarctic Icefish.</title>
        <authorList>
            <person name="Rivera-Colon A.G."/>
            <person name="Rayamajhi N."/>
            <person name="Minhas B.F."/>
            <person name="Madrigal G."/>
            <person name="Bilyk K.T."/>
            <person name="Yoon V."/>
            <person name="Hune M."/>
            <person name="Gregory S."/>
            <person name="Cheng C.H.C."/>
            <person name="Catchen J.M."/>
        </authorList>
    </citation>
    <scope>NUCLEOTIDE SEQUENCE [LARGE SCALE GENOMIC DNA]</scope>
    <source>
        <strain evidence="2">JMC-PN-2008</strain>
    </source>
</reference>
<protein>
    <submittedName>
        <fullName evidence="2">Uncharacterized protein</fullName>
    </submittedName>
</protein>
<evidence type="ECO:0000313" key="3">
    <source>
        <dbReference type="Proteomes" id="UP001346869"/>
    </source>
</evidence>
<keyword evidence="3" id="KW-1185">Reference proteome</keyword>
<proteinExistence type="predicted"/>
<sequence>MSKNPAETVLTVRDTQQCSMMLLHTDGKPLKTHLRTLSVLVLLLLLTHHCRGQSQLIGSSQPIVANLGDDIILPCYLEPADLKREGGHKSKQRNTSEEKRRREEAEKEVQTLKEELQTKKREVESKQSELQDLLSEKQRKEKELQSLKEDLEKKSRELETIQRSINKPSSSLWFQKKAEQMKKKMKEKEKKKEKDEAEQEVETLQKHLETKQEETELNIKEFEDRRAEVQKLQEAVQGMEASLQTLMGDLESRNMESQAGGPMEPLLTPQTQTSDSGFDIEDKQLGLWELYLQVNTKQSIKFTFDQPFILQAGESVRMWARGCGSSYSNTDLKWKDLKPCCSGDRLQFTLYSNTGEIQHELCVTIP</sequence>
<dbReference type="AlphaFoldDB" id="A0AAN7WN48"/>
<dbReference type="EMBL" id="JAUZQC010000025">
    <property type="protein sequence ID" value="KAK5848105.1"/>
    <property type="molecule type" value="Genomic_DNA"/>
</dbReference>
<dbReference type="Gene3D" id="2.60.40.1260">
    <property type="entry name" value="Lamin Tail domain"/>
    <property type="match status" value="1"/>
</dbReference>
<accession>A0AAN7WN48</accession>
<gene>
    <name evidence="2" type="ORF">PBY51_005752</name>
</gene>